<dbReference type="VEuPathDB" id="FungiDB:TSTA_040640"/>
<dbReference type="Gene3D" id="3.30.160.60">
    <property type="entry name" value="Classic Zinc Finger"/>
    <property type="match status" value="1"/>
</dbReference>
<proteinExistence type="predicted"/>
<evidence type="ECO:0000256" key="1">
    <source>
        <dbReference type="PROSITE-ProRule" id="PRU00042"/>
    </source>
</evidence>
<keyword evidence="5" id="KW-1185">Reference proteome</keyword>
<dbReference type="GeneID" id="8110021"/>
<dbReference type="PhylomeDB" id="B8MIA0"/>
<evidence type="ECO:0000259" key="3">
    <source>
        <dbReference type="PROSITE" id="PS50157"/>
    </source>
</evidence>
<feature type="region of interest" description="Disordered" evidence="2">
    <location>
        <begin position="228"/>
        <end position="269"/>
    </location>
</feature>
<dbReference type="AlphaFoldDB" id="B8MIA0"/>
<feature type="region of interest" description="Disordered" evidence="2">
    <location>
        <begin position="1"/>
        <end position="31"/>
    </location>
</feature>
<name>B8MIA0_TALSN</name>
<sequence>MDYSNSNIGADSTFQRQQNGSDFDDYESPNEIHSHQPYIELPSSQSKYPSPAVGSMGFALPESNGGLGIMNRDMNTGIGMGMGMTMNMDLRFHTNTSMNMTPGTHSLYCENGGTVPFHVQPNLTSSHAVMRCDAQSLLAVGHAVDTNAFMAVGTTSAPATRPIPIPLPNHSFHSASQFTMTPEFNSSSYEYSSSPYYYSASPATSSSSTSIHSEEYNHKVVRNVDASQLAAKSPSPGSPISTSCPAVLDSKSSTPSSPNPPVQLVQKKKSPASFECQKCGRFFTRGADVKRHETSVHSPRPMDCPVKNCVRKGSIGFPRRDHLMEHLRTFHNQNIPKRCGTKKRRTNAALDH</sequence>
<dbReference type="SMART" id="SM00355">
    <property type="entry name" value="ZnF_C2H2"/>
    <property type="match status" value="2"/>
</dbReference>
<gene>
    <name evidence="4" type="ORF">TSTA_040640</name>
</gene>
<dbReference type="InParanoid" id="B8MIA0"/>
<dbReference type="GO" id="GO:0008270">
    <property type="term" value="F:zinc ion binding"/>
    <property type="evidence" value="ECO:0007669"/>
    <property type="project" value="UniProtKB-KW"/>
</dbReference>
<feature type="compositionally biased region" description="Polar residues" evidence="2">
    <location>
        <begin position="1"/>
        <end position="21"/>
    </location>
</feature>
<keyword evidence="1" id="KW-0862">Zinc</keyword>
<evidence type="ECO:0000256" key="2">
    <source>
        <dbReference type="SAM" id="MobiDB-lite"/>
    </source>
</evidence>
<evidence type="ECO:0000313" key="4">
    <source>
        <dbReference type="EMBL" id="EED14584.1"/>
    </source>
</evidence>
<evidence type="ECO:0000313" key="5">
    <source>
        <dbReference type="Proteomes" id="UP000001745"/>
    </source>
</evidence>
<dbReference type="RefSeq" id="XP_002484537.1">
    <property type="nucleotide sequence ID" value="XM_002484492.1"/>
</dbReference>
<feature type="domain" description="C2H2-type" evidence="3">
    <location>
        <begin position="274"/>
        <end position="302"/>
    </location>
</feature>
<dbReference type="OrthoDB" id="2687452at2759"/>
<dbReference type="InterPro" id="IPR013087">
    <property type="entry name" value="Znf_C2H2_type"/>
</dbReference>
<dbReference type="PROSITE" id="PS00028">
    <property type="entry name" value="ZINC_FINGER_C2H2_1"/>
    <property type="match status" value="1"/>
</dbReference>
<reference evidence="5" key="1">
    <citation type="journal article" date="2015" name="Genome Announc.">
        <title>Genome sequence of the AIDS-associated pathogen Penicillium marneffei (ATCC18224) and its near taxonomic relative Talaromyces stipitatus (ATCC10500).</title>
        <authorList>
            <person name="Nierman W.C."/>
            <person name="Fedorova-Abrams N.D."/>
            <person name="Andrianopoulos A."/>
        </authorList>
    </citation>
    <scope>NUCLEOTIDE SEQUENCE [LARGE SCALE GENOMIC DNA]</scope>
    <source>
        <strain evidence="5">ATCC 10500 / CBS 375.48 / QM 6759 / NRRL 1006</strain>
    </source>
</reference>
<protein>
    <submittedName>
        <fullName evidence="4">C2H2 finger domain protein, putative</fullName>
    </submittedName>
</protein>
<accession>B8MIA0</accession>
<dbReference type="Proteomes" id="UP000001745">
    <property type="component" value="Unassembled WGS sequence"/>
</dbReference>
<keyword evidence="1" id="KW-0863">Zinc-finger</keyword>
<organism evidence="4 5">
    <name type="scientific">Talaromyces stipitatus (strain ATCC 10500 / CBS 375.48 / QM 6759 / NRRL 1006)</name>
    <name type="common">Penicillium stipitatum</name>
    <dbReference type="NCBI Taxonomy" id="441959"/>
    <lineage>
        <taxon>Eukaryota</taxon>
        <taxon>Fungi</taxon>
        <taxon>Dikarya</taxon>
        <taxon>Ascomycota</taxon>
        <taxon>Pezizomycotina</taxon>
        <taxon>Eurotiomycetes</taxon>
        <taxon>Eurotiomycetidae</taxon>
        <taxon>Eurotiales</taxon>
        <taxon>Trichocomaceae</taxon>
        <taxon>Talaromyces</taxon>
        <taxon>Talaromyces sect. Talaromyces</taxon>
    </lineage>
</organism>
<dbReference type="eggNOG" id="ENOG502SXT7">
    <property type="taxonomic scope" value="Eukaryota"/>
</dbReference>
<dbReference type="HOGENOM" id="CLU_811761_0_0_1"/>
<dbReference type="EMBL" id="EQ962657">
    <property type="protein sequence ID" value="EED14584.1"/>
    <property type="molecule type" value="Genomic_DNA"/>
</dbReference>
<keyword evidence="1" id="KW-0479">Metal-binding</keyword>
<dbReference type="PROSITE" id="PS50157">
    <property type="entry name" value="ZINC_FINGER_C2H2_2"/>
    <property type="match status" value="1"/>
</dbReference>